<dbReference type="PANTHER" id="PTHR31286:SF99">
    <property type="entry name" value="DUF4283 DOMAIN-CONTAINING PROTEIN"/>
    <property type="match status" value="1"/>
</dbReference>
<name>A0A9R0IP37_SPIOL</name>
<accession>A0A9R0IP37</accession>
<keyword evidence="3" id="KW-1185">Reference proteome</keyword>
<dbReference type="AlphaFoldDB" id="A0A9R0IP37"/>
<evidence type="ECO:0000259" key="2">
    <source>
        <dbReference type="Pfam" id="PF14111"/>
    </source>
</evidence>
<dbReference type="GeneID" id="110792202"/>
<feature type="domain" description="DUF4283" evidence="2">
    <location>
        <begin position="17"/>
        <end position="98"/>
    </location>
</feature>
<dbReference type="Proteomes" id="UP000813463">
    <property type="component" value="Chromosome 1"/>
</dbReference>
<reference evidence="4" key="2">
    <citation type="submission" date="2025-08" db="UniProtKB">
        <authorList>
            <consortium name="RefSeq"/>
        </authorList>
    </citation>
    <scope>IDENTIFICATION</scope>
    <source>
        <tissue evidence="4">Leaf</tissue>
    </source>
</reference>
<evidence type="ECO:0000313" key="3">
    <source>
        <dbReference type="Proteomes" id="UP000813463"/>
    </source>
</evidence>
<dbReference type="InterPro" id="IPR040256">
    <property type="entry name" value="At4g02000-like"/>
</dbReference>
<organism evidence="3 4">
    <name type="scientific">Spinacia oleracea</name>
    <name type="common">Spinach</name>
    <dbReference type="NCBI Taxonomy" id="3562"/>
    <lineage>
        <taxon>Eukaryota</taxon>
        <taxon>Viridiplantae</taxon>
        <taxon>Streptophyta</taxon>
        <taxon>Embryophyta</taxon>
        <taxon>Tracheophyta</taxon>
        <taxon>Spermatophyta</taxon>
        <taxon>Magnoliopsida</taxon>
        <taxon>eudicotyledons</taxon>
        <taxon>Gunneridae</taxon>
        <taxon>Pentapetalae</taxon>
        <taxon>Caryophyllales</taxon>
        <taxon>Chenopodiaceae</taxon>
        <taxon>Chenopodioideae</taxon>
        <taxon>Anserineae</taxon>
        <taxon>Spinacia</taxon>
    </lineage>
</organism>
<protein>
    <recommendedName>
        <fullName evidence="2">DUF4283 domain-containing protein</fullName>
    </recommendedName>
</protein>
<evidence type="ECO:0000256" key="1">
    <source>
        <dbReference type="SAM" id="MobiDB-lite"/>
    </source>
</evidence>
<dbReference type="RefSeq" id="XP_021852706.1">
    <property type="nucleotide sequence ID" value="XM_021997014.1"/>
</dbReference>
<sequence length="231" mass="26824">MEDFISLYQVEATTLSEPWVHSLIIKVIGKSFSVEFLRTFLQRIWKLQQPLQLIALGKGFYNVSVPTEETRESILSNGSWFIAGHMLIVQPWTLGFKQSQAVISKAPIWVSLPELPIEFHSLPILQRIANEIGSFIKTDMNAIEQNRVRFARIQVPLDLAKQRKENVWLGAFKQRIQYEETPQFYCVCKTIFHGKERCPKRPVEREEQKNGDEEEQISTIEKTVQHVALKK</sequence>
<dbReference type="InterPro" id="IPR025558">
    <property type="entry name" value="DUF4283"/>
</dbReference>
<dbReference type="OrthoDB" id="994333at2759"/>
<reference evidence="3" key="1">
    <citation type="journal article" date="2021" name="Nat. Commun.">
        <title>Genomic analyses provide insights into spinach domestication and the genetic basis of agronomic traits.</title>
        <authorList>
            <person name="Cai X."/>
            <person name="Sun X."/>
            <person name="Xu C."/>
            <person name="Sun H."/>
            <person name="Wang X."/>
            <person name="Ge C."/>
            <person name="Zhang Z."/>
            <person name="Wang Q."/>
            <person name="Fei Z."/>
            <person name="Jiao C."/>
            <person name="Wang Q."/>
        </authorList>
    </citation>
    <scope>NUCLEOTIDE SEQUENCE [LARGE SCALE GENOMIC DNA]</scope>
    <source>
        <strain evidence="3">cv. Varoflay</strain>
    </source>
</reference>
<feature type="region of interest" description="Disordered" evidence="1">
    <location>
        <begin position="199"/>
        <end position="218"/>
    </location>
</feature>
<gene>
    <name evidence="4" type="primary">LOC110792202</name>
</gene>
<dbReference type="KEGG" id="soe:110792202"/>
<dbReference type="Pfam" id="PF14111">
    <property type="entry name" value="DUF4283"/>
    <property type="match status" value="1"/>
</dbReference>
<proteinExistence type="predicted"/>
<dbReference type="PANTHER" id="PTHR31286">
    <property type="entry name" value="GLYCINE-RICH CELL WALL STRUCTURAL PROTEIN 1.8-LIKE"/>
    <property type="match status" value="1"/>
</dbReference>
<evidence type="ECO:0000313" key="4">
    <source>
        <dbReference type="RefSeq" id="XP_021852706.1"/>
    </source>
</evidence>
<feature type="compositionally biased region" description="Basic and acidic residues" evidence="1">
    <location>
        <begin position="199"/>
        <end position="211"/>
    </location>
</feature>